<feature type="active site" description="Proton donor/acceptor" evidence="4">
    <location>
        <position position="136"/>
    </location>
</feature>
<evidence type="ECO:0000256" key="2">
    <source>
        <dbReference type="ARBA" id="ARBA00023270"/>
    </source>
</evidence>
<protein>
    <submittedName>
        <fullName evidence="6">Dihydrodipicolinate synthase family protein</fullName>
    </submittedName>
</protein>
<evidence type="ECO:0000256" key="1">
    <source>
        <dbReference type="ARBA" id="ARBA00023239"/>
    </source>
</evidence>
<dbReference type="PANTHER" id="PTHR12128">
    <property type="entry name" value="DIHYDRODIPICOLINATE SYNTHASE"/>
    <property type="match status" value="1"/>
</dbReference>
<organism evidence="6 7">
    <name type="scientific">Mixta theicola</name>
    <dbReference type="NCBI Taxonomy" id="1458355"/>
    <lineage>
        <taxon>Bacteria</taxon>
        <taxon>Pseudomonadati</taxon>
        <taxon>Pseudomonadota</taxon>
        <taxon>Gammaproteobacteria</taxon>
        <taxon>Enterobacterales</taxon>
        <taxon>Erwiniaceae</taxon>
        <taxon>Mixta</taxon>
    </lineage>
</organism>
<dbReference type="InterPro" id="IPR013785">
    <property type="entry name" value="Aldolase_TIM"/>
</dbReference>
<proteinExistence type="inferred from homology"/>
<evidence type="ECO:0000313" key="6">
    <source>
        <dbReference type="EMBL" id="PNS11097.1"/>
    </source>
</evidence>
<comment type="similarity">
    <text evidence="3">Belongs to the DapA family.</text>
</comment>
<dbReference type="OrthoDB" id="199953at2"/>
<dbReference type="PANTHER" id="PTHR12128:SF28">
    <property type="entry name" value="2-DEHYDRO-3-DEOXY-D-GLUCONATE ALDOLASE YAGE-RELATED"/>
    <property type="match status" value="1"/>
</dbReference>
<name>A0A2K1Q7Z8_9GAMM</name>
<evidence type="ECO:0000256" key="5">
    <source>
        <dbReference type="PIRSR" id="PIRSR001365-2"/>
    </source>
</evidence>
<keyword evidence="2" id="KW-0704">Schiff base</keyword>
<reference evidence="7" key="1">
    <citation type="submission" date="2017-09" db="EMBL/GenBank/DDBJ databases">
        <authorList>
            <person name="Palmer M."/>
            <person name="Steenkamp E.T."/>
            <person name="Coetzee M.P."/>
            <person name="Avontuur J.R."/>
            <person name="Van Zyl E."/>
            <person name="Chan W.-Y."/>
            <person name="Blom J."/>
            <person name="Venter S.N."/>
        </authorList>
    </citation>
    <scope>NUCLEOTIDE SEQUENCE [LARGE SCALE GENOMIC DNA]</scope>
    <source>
        <strain evidence="7">QC88-366</strain>
    </source>
</reference>
<dbReference type="InterPro" id="IPR002220">
    <property type="entry name" value="DapA-like"/>
</dbReference>
<dbReference type="InterPro" id="IPR020625">
    <property type="entry name" value="Schiff_base-form_aldolases_AS"/>
</dbReference>
<dbReference type="GO" id="GO:0005829">
    <property type="term" value="C:cytosol"/>
    <property type="evidence" value="ECO:0007669"/>
    <property type="project" value="TreeGrafter"/>
</dbReference>
<dbReference type="PRINTS" id="PR00146">
    <property type="entry name" value="DHPICSNTHASE"/>
</dbReference>
<dbReference type="Proteomes" id="UP000236345">
    <property type="component" value="Unassembled WGS sequence"/>
</dbReference>
<feature type="binding site" evidence="5">
    <location>
        <position position="210"/>
    </location>
    <ligand>
        <name>pyruvate</name>
        <dbReference type="ChEBI" id="CHEBI:15361"/>
    </ligand>
</feature>
<dbReference type="SUPFAM" id="SSF51569">
    <property type="entry name" value="Aldolase"/>
    <property type="match status" value="1"/>
</dbReference>
<comment type="caution">
    <text evidence="6">The sequence shown here is derived from an EMBL/GenBank/DDBJ whole genome shotgun (WGS) entry which is preliminary data.</text>
</comment>
<evidence type="ECO:0000256" key="4">
    <source>
        <dbReference type="PIRSR" id="PIRSR001365-1"/>
    </source>
</evidence>
<sequence length="295" mass="32597">METQPAFSGVWCPSVTPFTQANQLDLNALAQHFAHLDASGIDTLLLMGSIGEFVSLTHAERKLLIREARRMSRLSMVVNISSTCKTDMLDLAHLAWECGYDAVMVLPPWYYGQTRQQLLSYYRQLDRELEGKWFAYNFPARTGCDLDAALVAELAAELPNFIGIKDTTDCLSHNRSLIEETKKVRSDFAVLSGYDEYLLPNLLAGGAGVISGLNNLVPAMFAEAMHSWQAGDLAALTQFQQRIGKLMAIYTVGDDFVTTIKTAVARKYGYMTPLSRNSGGTLSEAQCDAIDLLFS</sequence>
<dbReference type="Gene3D" id="3.20.20.70">
    <property type="entry name" value="Aldolase class I"/>
    <property type="match status" value="1"/>
</dbReference>
<dbReference type="Pfam" id="PF00701">
    <property type="entry name" value="DHDPS"/>
    <property type="match status" value="1"/>
</dbReference>
<dbReference type="PIRSF" id="PIRSF001365">
    <property type="entry name" value="DHDPS"/>
    <property type="match status" value="1"/>
</dbReference>
<gene>
    <name evidence="6" type="ORF">COO59_14315</name>
</gene>
<dbReference type="SMART" id="SM01130">
    <property type="entry name" value="DHDPS"/>
    <property type="match status" value="1"/>
</dbReference>
<evidence type="ECO:0000256" key="3">
    <source>
        <dbReference type="PIRNR" id="PIRNR001365"/>
    </source>
</evidence>
<keyword evidence="1 3" id="KW-0456">Lyase</keyword>
<evidence type="ECO:0000313" key="7">
    <source>
        <dbReference type="Proteomes" id="UP000236345"/>
    </source>
</evidence>
<accession>A0A2K1Q7Z8</accession>
<keyword evidence="7" id="KW-1185">Reference proteome</keyword>
<dbReference type="EMBL" id="NWUO01000010">
    <property type="protein sequence ID" value="PNS11097.1"/>
    <property type="molecule type" value="Genomic_DNA"/>
</dbReference>
<dbReference type="AlphaFoldDB" id="A0A2K1Q7Z8"/>
<feature type="active site" description="Schiff-base intermediate with substrate" evidence="4">
    <location>
        <position position="165"/>
    </location>
</feature>
<dbReference type="RefSeq" id="WP_103060465.1">
    <property type="nucleotide sequence ID" value="NZ_BSOF01000007.1"/>
</dbReference>
<dbReference type="GO" id="GO:0016829">
    <property type="term" value="F:lyase activity"/>
    <property type="evidence" value="ECO:0007669"/>
    <property type="project" value="UniProtKB-KW"/>
</dbReference>
<dbReference type="PROSITE" id="PS00666">
    <property type="entry name" value="DHDPS_2"/>
    <property type="match status" value="1"/>
</dbReference>
<dbReference type="CDD" id="cd00408">
    <property type="entry name" value="DHDPS-like"/>
    <property type="match status" value="1"/>
</dbReference>